<gene>
    <name evidence="1" type="ORF">Tco_0893324</name>
</gene>
<dbReference type="EMBL" id="BQNB010014051">
    <property type="protein sequence ID" value="GJT23387.1"/>
    <property type="molecule type" value="Genomic_DNA"/>
</dbReference>
<reference evidence="1" key="1">
    <citation type="journal article" date="2022" name="Int. J. Mol. Sci.">
        <title>Draft Genome of Tanacetum Coccineum: Genomic Comparison of Closely Related Tanacetum-Family Plants.</title>
        <authorList>
            <person name="Yamashiro T."/>
            <person name="Shiraishi A."/>
            <person name="Nakayama K."/>
            <person name="Satake H."/>
        </authorList>
    </citation>
    <scope>NUCLEOTIDE SEQUENCE</scope>
</reference>
<name>A0ABQ5CB75_9ASTR</name>
<evidence type="ECO:0000313" key="2">
    <source>
        <dbReference type="Proteomes" id="UP001151760"/>
    </source>
</evidence>
<comment type="caution">
    <text evidence="1">The sequence shown here is derived from an EMBL/GenBank/DDBJ whole genome shotgun (WGS) entry which is preliminary data.</text>
</comment>
<sequence length="200" mass="24143">MTRSIKIRSHRDLGLVEEIIRLKREREESRTREGREWFWGQVRERSDDGPVEWTVDEEMMKIDEFVPFVMELRRRDEREEIERENNFGECESWAEGGLVMREYLRADKRDWGNEKRERRVRENGEILRDEQSRVTDEEFGEIELNRERCSREGDSGWRERERRLRDWRLDWTSLKRVGALMEGRGEAVAMRDEGGGGCDS</sequence>
<dbReference type="Proteomes" id="UP001151760">
    <property type="component" value="Unassembled WGS sequence"/>
</dbReference>
<proteinExistence type="predicted"/>
<organism evidence="1 2">
    <name type="scientific">Tanacetum coccineum</name>
    <dbReference type="NCBI Taxonomy" id="301880"/>
    <lineage>
        <taxon>Eukaryota</taxon>
        <taxon>Viridiplantae</taxon>
        <taxon>Streptophyta</taxon>
        <taxon>Embryophyta</taxon>
        <taxon>Tracheophyta</taxon>
        <taxon>Spermatophyta</taxon>
        <taxon>Magnoliopsida</taxon>
        <taxon>eudicotyledons</taxon>
        <taxon>Gunneridae</taxon>
        <taxon>Pentapetalae</taxon>
        <taxon>asterids</taxon>
        <taxon>campanulids</taxon>
        <taxon>Asterales</taxon>
        <taxon>Asteraceae</taxon>
        <taxon>Asteroideae</taxon>
        <taxon>Anthemideae</taxon>
        <taxon>Anthemidinae</taxon>
        <taxon>Tanacetum</taxon>
    </lineage>
</organism>
<evidence type="ECO:0000313" key="1">
    <source>
        <dbReference type="EMBL" id="GJT23387.1"/>
    </source>
</evidence>
<keyword evidence="2" id="KW-1185">Reference proteome</keyword>
<accession>A0ABQ5CB75</accession>
<reference evidence="1" key="2">
    <citation type="submission" date="2022-01" db="EMBL/GenBank/DDBJ databases">
        <authorList>
            <person name="Yamashiro T."/>
            <person name="Shiraishi A."/>
            <person name="Satake H."/>
            <person name="Nakayama K."/>
        </authorList>
    </citation>
    <scope>NUCLEOTIDE SEQUENCE</scope>
</reference>
<protein>
    <submittedName>
        <fullName evidence="1">Uncharacterized protein</fullName>
    </submittedName>
</protein>